<feature type="region of interest" description="Disordered" evidence="1">
    <location>
        <begin position="118"/>
        <end position="172"/>
    </location>
</feature>
<sequence>MRNDELSALCGRGGRQMGCRAVYFSRAQVAGPPPSRVLSAAHMIIQLAKDTHLSSPQICCTALFVLQRLSLKAKLTDADETVLAASCLFLAAKMEGKLLRAPKLADCIIRRERAQPTPLQPLVATHPSPPSPTPAQHSSIASPAMPPSPASMVDSRDEQPQPKGEKEKEDGVWEAVRGGIESAMIATEFQIIYELSFDFDMETAVPHIHSYVTKLSTYIATAAKIEDLRNVALMFAVDAYHTRLPLVETPQLIGLACLCLSVRFLKLKMPKITMAGDGRATGKTVKWTEFLSEDISEGEVLECARQLQPLYDGTLYHTPQWTDRPKHTKTLRPYAVGHGGGARRSSVRMSPYGGGGGRSRGKRDVLRSA</sequence>
<gene>
    <name evidence="3" type="ORF">Vbra_21901</name>
</gene>
<name>A0A0G4G2L7_VITBC</name>
<dbReference type="Proteomes" id="UP000041254">
    <property type="component" value="Unassembled WGS sequence"/>
</dbReference>
<dbReference type="Gene3D" id="1.10.472.10">
    <property type="entry name" value="Cyclin-like"/>
    <property type="match status" value="2"/>
</dbReference>
<dbReference type="InterPro" id="IPR036915">
    <property type="entry name" value="Cyclin-like_sf"/>
</dbReference>
<reference evidence="3 4" key="1">
    <citation type="submission" date="2014-11" db="EMBL/GenBank/DDBJ databases">
        <authorList>
            <person name="Zhu J."/>
            <person name="Qi W."/>
            <person name="Song R."/>
        </authorList>
    </citation>
    <scope>NUCLEOTIDE SEQUENCE [LARGE SCALE GENOMIC DNA]</scope>
</reference>
<dbReference type="InParanoid" id="A0A0G4G2L7"/>
<proteinExistence type="predicted"/>
<evidence type="ECO:0000259" key="2">
    <source>
        <dbReference type="Pfam" id="PF00134"/>
    </source>
</evidence>
<dbReference type="InterPro" id="IPR006671">
    <property type="entry name" value="Cyclin_N"/>
</dbReference>
<accession>A0A0G4G2L7</accession>
<evidence type="ECO:0000313" key="4">
    <source>
        <dbReference type="Proteomes" id="UP000041254"/>
    </source>
</evidence>
<evidence type="ECO:0000313" key="3">
    <source>
        <dbReference type="EMBL" id="CEM22103.1"/>
    </source>
</evidence>
<protein>
    <recommendedName>
        <fullName evidence="2">Cyclin N-terminal domain-containing protein</fullName>
    </recommendedName>
</protein>
<dbReference type="Pfam" id="PF00134">
    <property type="entry name" value="Cyclin_N"/>
    <property type="match status" value="1"/>
</dbReference>
<dbReference type="EMBL" id="CDMY01000551">
    <property type="protein sequence ID" value="CEM22103.1"/>
    <property type="molecule type" value="Genomic_DNA"/>
</dbReference>
<feature type="region of interest" description="Disordered" evidence="1">
    <location>
        <begin position="322"/>
        <end position="369"/>
    </location>
</feature>
<dbReference type="CDD" id="cd00043">
    <property type="entry name" value="CYCLIN_SF"/>
    <property type="match status" value="1"/>
</dbReference>
<dbReference type="InterPro" id="IPR043198">
    <property type="entry name" value="Cyclin/Ssn8"/>
</dbReference>
<dbReference type="GO" id="GO:0016538">
    <property type="term" value="F:cyclin-dependent protein serine/threonine kinase regulator activity"/>
    <property type="evidence" value="ECO:0007669"/>
    <property type="project" value="InterPro"/>
</dbReference>
<dbReference type="VEuPathDB" id="CryptoDB:Vbra_21901"/>
<evidence type="ECO:0000256" key="1">
    <source>
        <dbReference type="SAM" id="MobiDB-lite"/>
    </source>
</evidence>
<organism evidence="3 4">
    <name type="scientific">Vitrella brassicaformis (strain CCMP3155)</name>
    <dbReference type="NCBI Taxonomy" id="1169540"/>
    <lineage>
        <taxon>Eukaryota</taxon>
        <taxon>Sar</taxon>
        <taxon>Alveolata</taxon>
        <taxon>Colpodellida</taxon>
        <taxon>Vitrellaceae</taxon>
        <taxon>Vitrella</taxon>
    </lineage>
</organism>
<feature type="domain" description="Cyclin N-terminal" evidence="2">
    <location>
        <begin position="41"/>
        <end position="107"/>
    </location>
</feature>
<dbReference type="AlphaFoldDB" id="A0A0G4G2L7"/>
<dbReference type="SUPFAM" id="SSF47954">
    <property type="entry name" value="Cyclin-like"/>
    <property type="match status" value="2"/>
</dbReference>
<dbReference type="GO" id="GO:0006357">
    <property type="term" value="P:regulation of transcription by RNA polymerase II"/>
    <property type="evidence" value="ECO:0007669"/>
    <property type="project" value="InterPro"/>
</dbReference>
<keyword evidence="4" id="KW-1185">Reference proteome</keyword>
<feature type="compositionally biased region" description="Basic and acidic residues" evidence="1">
    <location>
        <begin position="154"/>
        <end position="171"/>
    </location>
</feature>
<feature type="compositionally biased region" description="Low complexity" evidence="1">
    <location>
        <begin position="134"/>
        <end position="143"/>
    </location>
</feature>
<dbReference type="PANTHER" id="PTHR10026">
    <property type="entry name" value="CYCLIN"/>
    <property type="match status" value="1"/>
</dbReference>
<dbReference type="CDD" id="cd20546">
    <property type="entry name" value="CYCLIN_SpCG1C_ScCTK2-like_rpt2"/>
    <property type="match status" value="1"/>
</dbReference>
<dbReference type="STRING" id="1169540.A0A0G4G2L7"/>